<dbReference type="InterPro" id="IPR043722">
    <property type="entry name" value="DUF5663"/>
</dbReference>
<comment type="caution">
    <text evidence="2">The sequence shown here is derived from an EMBL/GenBank/DDBJ whole genome shotgun (WGS) entry which is preliminary data.</text>
</comment>
<protein>
    <submittedName>
        <fullName evidence="2">Uncharacterized protein</fullName>
    </submittedName>
</protein>
<sequence length="150" mass="16706">MDNLQIPPEVRNFLEGILTDAGMTTLDDEMREEMIKELYARLDNYITSAIVSKLPSEYSEEFIRLNEEKKSQQEIQQFLQDKLPNAQEIFALAFSEFRDLYLGNVTVARNAPSKAAPVTTAPEPQVPAQAPNAADPVQQAPAVPDPNKTG</sequence>
<proteinExistence type="predicted"/>
<dbReference type="Pfam" id="PF18908">
    <property type="entry name" value="DUF5663"/>
    <property type="match status" value="1"/>
</dbReference>
<organism evidence="2 3">
    <name type="scientific">Candidatus Daviesbacteria bacterium RIFCSPHIGHO2_12_FULL_43_11</name>
    <dbReference type="NCBI Taxonomy" id="1797780"/>
    <lineage>
        <taxon>Bacteria</taxon>
        <taxon>Candidatus Daviesiibacteriota</taxon>
    </lineage>
</organism>
<evidence type="ECO:0000256" key="1">
    <source>
        <dbReference type="SAM" id="MobiDB-lite"/>
    </source>
</evidence>
<gene>
    <name evidence="2" type="ORF">A3E45_01585</name>
</gene>
<evidence type="ECO:0000313" key="3">
    <source>
        <dbReference type="Proteomes" id="UP000176405"/>
    </source>
</evidence>
<feature type="region of interest" description="Disordered" evidence="1">
    <location>
        <begin position="113"/>
        <end position="150"/>
    </location>
</feature>
<feature type="compositionally biased region" description="Low complexity" evidence="1">
    <location>
        <begin position="121"/>
        <end position="150"/>
    </location>
</feature>
<dbReference type="EMBL" id="MFDH01000029">
    <property type="protein sequence ID" value="OGE35000.1"/>
    <property type="molecule type" value="Genomic_DNA"/>
</dbReference>
<evidence type="ECO:0000313" key="2">
    <source>
        <dbReference type="EMBL" id="OGE35000.1"/>
    </source>
</evidence>
<dbReference type="AlphaFoldDB" id="A0A1F5K2J0"/>
<accession>A0A1F5K2J0</accession>
<dbReference type="Proteomes" id="UP000176405">
    <property type="component" value="Unassembled WGS sequence"/>
</dbReference>
<reference evidence="2 3" key="1">
    <citation type="journal article" date="2016" name="Nat. Commun.">
        <title>Thousands of microbial genomes shed light on interconnected biogeochemical processes in an aquifer system.</title>
        <authorList>
            <person name="Anantharaman K."/>
            <person name="Brown C.T."/>
            <person name="Hug L.A."/>
            <person name="Sharon I."/>
            <person name="Castelle C.J."/>
            <person name="Probst A.J."/>
            <person name="Thomas B.C."/>
            <person name="Singh A."/>
            <person name="Wilkins M.J."/>
            <person name="Karaoz U."/>
            <person name="Brodie E.L."/>
            <person name="Williams K.H."/>
            <person name="Hubbard S.S."/>
            <person name="Banfield J.F."/>
        </authorList>
    </citation>
    <scope>NUCLEOTIDE SEQUENCE [LARGE SCALE GENOMIC DNA]</scope>
</reference>
<name>A0A1F5K2J0_9BACT</name>